<sequence length="96" mass="9957">MSHSSNSASDLQSDRGSDDVSYLSDWRMGDSVGTAVVLSVADYTGCHPTDLPLLSTAIDPDALDALLDGPGESVTISFSYAGCELSLSGDGELTIR</sequence>
<comment type="caution">
    <text evidence="3">The sequence shown here is derived from an EMBL/GenBank/DDBJ whole genome shotgun (WGS) entry which is preliminary data.</text>
</comment>
<proteinExistence type="predicted"/>
<evidence type="ECO:0000313" key="3">
    <source>
        <dbReference type="EMBL" id="MFD1641966.1"/>
    </source>
</evidence>
<dbReference type="Pfam" id="PF18545">
    <property type="entry name" value="HalOD1"/>
    <property type="match status" value="1"/>
</dbReference>
<dbReference type="InterPro" id="IPR040624">
    <property type="entry name" value="HalOD1"/>
</dbReference>
<feature type="compositionally biased region" description="Polar residues" evidence="1">
    <location>
        <begin position="1"/>
        <end position="11"/>
    </location>
</feature>
<accession>A0ABD6D7L4</accession>
<feature type="domain" description="Halobacterial output" evidence="2">
    <location>
        <begin position="30"/>
        <end position="96"/>
    </location>
</feature>
<dbReference type="AlphaFoldDB" id="A0ABD6D7L4"/>
<dbReference type="RefSeq" id="WP_256395659.1">
    <property type="nucleotide sequence ID" value="NZ_JANHDJ010000002.1"/>
</dbReference>
<name>A0ABD6D7L4_9EURY</name>
<evidence type="ECO:0000313" key="4">
    <source>
        <dbReference type="Proteomes" id="UP001597052"/>
    </source>
</evidence>
<feature type="region of interest" description="Disordered" evidence="1">
    <location>
        <begin position="1"/>
        <end position="20"/>
    </location>
</feature>
<protein>
    <submittedName>
        <fullName evidence="3">HalOD1 output domain-containing protein</fullName>
    </submittedName>
</protein>
<evidence type="ECO:0000259" key="2">
    <source>
        <dbReference type="Pfam" id="PF18545"/>
    </source>
</evidence>
<gene>
    <name evidence="3" type="ORF">ACFSBW_08785</name>
</gene>
<evidence type="ECO:0000256" key="1">
    <source>
        <dbReference type="SAM" id="MobiDB-lite"/>
    </source>
</evidence>
<reference evidence="3 4" key="1">
    <citation type="journal article" date="2019" name="Int. J. Syst. Evol. Microbiol.">
        <title>The Global Catalogue of Microorganisms (GCM) 10K type strain sequencing project: providing services to taxonomists for standard genome sequencing and annotation.</title>
        <authorList>
            <consortium name="The Broad Institute Genomics Platform"/>
            <consortium name="The Broad Institute Genome Sequencing Center for Infectious Disease"/>
            <person name="Wu L."/>
            <person name="Ma J."/>
        </authorList>
    </citation>
    <scope>NUCLEOTIDE SEQUENCE [LARGE SCALE GENOMIC DNA]</scope>
    <source>
        <strain evidence="3 4">CGMCC 1.10593</strain>
    </source>
</reference>
<dbReference type="Proteomes" id="UP001597052">
    <property type="component" value="Unassembled WGS sequence"/>
</dbReference>
<keyword evidence="4" id="KW-1185">Reference proteome</keyword>
<dbReference type="EMBL" id="JBHUDM010000002">
    <property type="protein sequence ID" value="MFD1641966.1"/>
    <property type="molecule type" value="Genomic_DNA"/>
</dbReference>
<organism evidence="3 4">
    <name type="scientific">Halohasta litorea</name>
    <dbReference type="NCBI Taxonomy" id="869891"/>
    <lineage>
        <taxon>Archaea</taxon>
        <taxon>Methanobacteriati</taxon>
        <taxon>Methanobacteriota</taxon>
        <taxon>Stenosarchaea group</taxon>
        <taxon>Halobacteria</taxon>
        <taxon>Halobacteriales</taxon>
        <taxon>Haloferacaceae</taxon>
        <taxon>Halohasta</taxon>
    </lineage>
</organism>